<dbReference type="SUPFAM" id="SSF103647">
    <property type="entry name" value="TSP type-3 repeat"/>
    <property type="match status" value="1"/>
</dbReference>
<feature type="chain" id="PRO_5046997002" evidence="3">
    <location>
        <begin position="43"/>
        <end position="539"/>
    </location>
</feature>
<dbReference type="SUPFAM" id="SSF49899">
    <property type="entry name" value="Concanavalin A-like lectins/glucanases"/>
    <property type="match status" value="1"/>
</dbReference>
<comment type="similarity">
    <text evidence="1">Belongs to the glycosyl hydrolase 16 family.</text>
</comment>
<evidence type="ECO:0000256" key="1">
    <source>
        <dbReference type="ARBA" id="ARBA00006865"/>
    </source>
</evidence>
<dbReference type="CDD" id="cd08023">
    <property type="entry name" value="GH16_laminarinase_like"/>
    <property type="match status" value="1"/>
</dbReference>
<dbReference type="InterPro" id="IPR000757">
    <property type="entry name" value="Beta-glucanase-like"/>
</dbReference>
<keyword evidence="3" id="KW-0732">Signal</keyword>
<dbReference type="PANTHER" id="PTHR10963:SF55">
    <property type="entry name" value="GLYCOSIDE HYDROLASE FAMILY 16 PROTEIN"/>
    <property type="match status" value="1"/>
</dbReference>
<feature type="compositionally biased region" description="Polar residues" evidence="2">
    <location>
        <begin position="496"/>
        <end position="508"/>
    </location>
</feature>
<sequence length="539" mass="59010">MKKTNKLTLKLKLISIISQKINRKVGLLLCLSSLVATAPAFAGWEVNFIDKFEGTGVDWNNWTAQTDANFNNEVQCYTDDDSSENKNFDVSSGTLKIIARKQQVSCTGLNNQSRNWTSGRINGKDKREFLYGRIEARIRFHNLEGGTWPAFWMLENRIAESPRKNDNDVANWPNPGAGEIDVWEWFSNRPSSYITNFFNTGSGCGNELWFSYPNGANDVLAWHDYAIEWSENNISFYMDDTLVSSNNVSDCPQYKEPMFVLLNVAIGGALGGNIDPNLDQATMEVDYLAHCTATNQNNNTRCNEDTPTVYADDDNDGIANDIDECPNSAVGEVIDTNGCPNDDTNGCPNDPTVDCMHIDGDNDNDGVTDSIDECPNTPVGTTVDQVGCPVVDEDNIAPTVTLSIQQNNVAVSVIDINDGLVVITAVASDSNIGDMLSYSWIMGGAITSPEINDGSISFDPASMVLGSSHIINITVSDNGSPSLSTTDEIEFTVNGNQDSTPTITTEVESSSDSSGGSFNDLLLLLSFIYCRKYFNRLKR</sequence>
<reference evidence="5 6" key="1">
    <citation type="submission" date="2019-08" db="EMBL/GenBank/DDBJ databases">
        <title>Microbe sample from Colwellia echini.</title>
        <authorList>
            <person name="Christiansen L."/>
            <person name="Pathiraja D."/>
            <person name="Schultz-Johansen M."/>
            <person name="Choi I.-G."/>
            <person name="Stougaard P."/>
        </authorList>
    </citation>
    <scope>NUCLEOTIDE SEQUENCE [LARGE SCALE GENOMIC DNA]</scope>
    <source>
        <strain evidence="5 6">A3</strain>
    </source>
</reference>
<dbReference type="InterPro" id="IPR028974">
    <property type="entry name" value="TSP_type-3_rpt"/>
</dbReference>
<protein>
    <submittedName>
        <fullName evidence="5">Glycoside hydrolase family 16 protein</fullName>
    </submittedName>
</protein>
<dbReference type="GO" id="GO:0016787">
    <property type="term" value="F:hydrolase activity"/>
    <property type="evidence" value="ECO:0007669"/>
    <property type="project" value="UniProtKB-KW"/>
</dbReference>
<evidence type="ECO:0000259" key="4">
    <source>
        <dbReference type="PROSITE" id="PS51762"/>
    </source>
</evidence>
<dbReference type="Pfam" id="PF00722">
    <property type="entry name" value="Glyco_hydro_16"/>
    <property type="match status" value="1"/>
</dbReference>
<gene>
    <name evidence="5" type="ORF">CWS31_012530</name>
</gene>
<feature type="domain" description="GH16" evidence="4">
    <location>
        <begin position="57"/>
        <end position="296"/>
    </location>
</feature>
<proteinExistence type="inferred from homology"/>
<evidence type="ECO:0000313" key="5">
    <source>
        <dbReference type="EMBL" id="TYK65111.1"/>
    </source>
</evidence>
<dbReference type="Proteomes" id="UP000815846">
    <property type="component" value="Unassembled WGS sequence"/>
</dbReference>
<evidence type="ECO:0000256" key="3">
    <source>
        <dbReference type="SAM" id="SignalP"/>
    </source>
</evidence>
<keyword evidence="5" id="KW-0378">Hydrolase</keyword>
<organism evidence="5 6">
    <name type="scientific">Colwellia echini</name>
    <dbReference type="NCBI Taxonomy" id="1982103"/>
    <lineage>
        <taxon>Bacteria</taxon>
        <taxon>Pseudomonadati</taxon>
        <taxon>Pseudomonadota</taxon>
        <taxon>Gammaproteobacteria</taxon>
        <taxon>Alteromonadales</taxon>
        <taxon>Colwelliaceae</taxon>
        <taxon>Colwellia</taxon>
    </lineage>
</organism>
<dbReference type="RefSeq" id="WP_101343554.1">
    <property type="nucleotide sequence ID" value="NZ_PJAI02000014.1"/>
</dbReference>
<name>A0ABY3MVF0_9GAMM</name>
<accession>A0ABY3MVF0</accession>
<dbReference type="PROSITE" id="PS51762">
    <property type="entry name" value="GH16_2"/>
    <property type="match status" value="1"/>
</dbReference>
<evidence type="ECO:0000256" key="2">
    <source>
        <dbReference type="SAM" id="MobiDB-lite"/>
    </source>
</evidence>
<dbReference type="EMBL" id="PJAI02000014">
    <property type="protein sequence ID" value="TYK65111.1"/>
    <property type="molecule type" value="Genomic_DNA"/>
</dbReference>
<dbReference type="Gene3D" id="2.60.120.200">
    <property type="match status" value="1"/>
</dbReference>
<comment type="caution">
    <text evidence="5">The sequence shown here is derived from an EMBL/GenBank/DDBJ whole genome shotgun (WGS) entry which is preliminary data.</text>
</comment>
<feature type="signal peptide" evidence="3">
    <location>
        <begin position="1"/>
        <end position="42"/>
    </location>
</feature>
<dbReference type="InterPro" id="IPR050546">
    <property type="entry name" value="Glycosyl_Hydrlase_16"/>
</dbReference>
<dbReference type="InterPro" id="IPR013320">
    <property type="entry name" value="ConA-like_dom_sf"/>
</dbReference>
<dbReference type="PANTHER" id="PTHR10963">
    <property type="entry name" value="GLYCOSYL HYDROLASE-RELATED"/>
    <property type="match status" value="1"/>
</dbReference>
<evidence type="ECO:0000313" key="6">
    <source>
        <dbReference type="Proteomes" id="UP000815846"/>
    </source>
</evidence>
<feature type="region of interest" description="Disordered" evidence="2">
    <location>
        <begin position="496"/>
        <end position="515"/>
    </location>
</feature>
<keyword evidence="6" id="KW-1185">Reference proteome</keyword>